<accession>A0A829D7T7</accession>
<dbReference type="EMBL" id="AFJL02000132">
    <property type="protein sequence ID" value="EMY04451.1"/>
    <property type="molecule type" value="Genomic_DNA"/>
</dbReference>
<reference evidence="1 2" key="1">
    <citation type="submission" date="2013-02" db="EMBL/GenBank/DDBJ databases">
        <authorList>
            <person name="Harkins D.M."/>
            <person name="Durkin A.S."/>
            <person name="Brinkac L.M."/>
            <person name="Haft D.H."/>
            <person name="Selengut J.D."/>
            <person name="Sanka R."/>
            <person name="DePew J."/>
            <person name="Purushe J."/>
            <person name="Whelen A.C."/>
            <person name="Vinetz J.M."/>
            <person name="Sutton G.G."/>
            <person name="Nierman W.C."/>
            <person name="Fouts D.E."/>
        </authorList>
    </citation>
    <scope>NUCLEOTIDE SEQUENCE [LARGE SCALE GENOMIC DNA]</scope>
    <source>
        <strain evidence="1 2">2002000626</strain>
    </source>
</reference>
<comment type="caution">
    <text evidence="1">The sequence shown here is derived from an EMBL/GenBank/DDBJ whole genome shotgun (WGS) entry which is preliminary data.</text>
</comment>
<sequence>MTCAVVPTLFLQTNLSFVVVPTLEYERLNCYKLLFYKLWEFPHFKNRSVKFRF</sequence>
<dbReference type="Proteomes" id="UP000012329">
    <property type="component" value="Unassembled WGS sequence"/>
</dbReference>
<organism evidence="1 2">
    <name type="scientific">Leptospira interrogans str. 2002000626</name>
    <dbReference type="NCBI Taxonomy" id="996803"/>
    <lineage>
        <taxon>Bacteria</taxon>
        <taxon>Pseudomonadati</taxon>
        <taxon>Spirochaetota</taxon>
        <taxon>Spirochaetia</taxon>
        <taxon>Leptospirales</taxon>
        <taxon>Leptospiraceae</taxon>
        <taxon>Leptospira</taxon>
    </lineage>
</organism>
<name>A0A829D7T7_LEPIR</name>
<proteinExistence type="predicted"/>
<dbReference type="AlphaFoldDB" id="A0A829D7T7"/>
<evidence type="ECO:0000313" key="1">
    <source>
        <dbReference type="EMBL" id="EMY04451.1"/>
    </source>
</evidence>
<evidence type="ECO:0000313" key="2">
    <source>
        <dbReference type="Proteomes" id="UP000012329"/>
    </source>
</evidence>
<gene>
    <name evidence="1" type="ORF">LEP1GSC029_4139</name>
</gene>
<protein>
    <submittedName>
        <fullName evidence="1">Uncharacterized protein</fullName>
    </submittedName>
</protein>